<dbReference type="HOGENOM" id="CLU_1906739_0_0_1"/>
<evidence type="ECO:0000259" key="3">
    <source>
        <dbReference type="Pfam" id="PF10342"/>
    </source>
</evidence>
<proteinExistence type="predicted"/>
<dbReference type="KEGG" id="ela:UCREL1_1082"/>
<evidence type="ECO:0000256" key="1">
    <source>
        <dbReference type="ARBA" id="ARBA00022729"/>
    </source>
</evidence>
<organism evidence="4 5">
    <name type="scientific">Eutypa lata (strain UCR-EL1)</name>
    <name type="common">Grapevine dieback disease fungus</name>
    <name type="synonym">Eutypa armeniacae</name>
    <dbReference type="NCBI Taxonomy" id="1287681"/>
    <lineage>
        <taxon>Eukaryota</taxon>
        <taxon>Fungi</taxon>
        <taxon>Dikarya</taxon>
        <taxon>Ascomycota</taxon>
        <taxon>Pezizomycotina</taxon>
        <taxon>Sordariomycetes</taxon>
        <taxon>Xylariomycetidae</taxon>
        <taxon>Xylariales</taxon>
        <taxon>Diatrypaceae</taxon>
        <taxon>Eutypa</taxon>
    </lineage>
</organism>
<keyword evidence="5" id="KW-1185">Reference proteome</keyword>
<dbReference type="Proteomes" id="UP000012174">
    <property type="component" value="Unassembled WGS sequence"/>
</dbReference>
<dbReference type="OrthoDB" id="2260257at2759"/>
<reference evidence="5" key="1">
    <citation type="journal article" date="2013" name="Genome Announc.">
        <title>Draft genome sequence of the grapevine dieback fungus Eutypa lata UCR-EL1.</title>
        <authorList>
            <person name="Blanco-Ulate B."/>
            <person name="Rolshausen P.E."/>
            <person name="Cantu D."/>
        </authorList>
    </citation>
    <scope>NUCLEOTIDE SEQUENCE [LARGE SCALE GENOMIC DNA]</scope>
    <source>
        <strain evidence="5">UCR-EL1</strain>
    </source>
</reference>
<dbReference type="InterPro" id="IPR018466">
    <property type="entry name" value="Kre9/Knh1-like_N"/>
</dbReference>
<dbReference type="EMBL" id="KB705564">
    <property type="protein sequence ID" value="EMR71865.1"/>
    <property type="molecule type" value="Genomic_DNA"/>
</dbReference>
<evidence type="ECO:0000313" key="5">
    <source>
        <dbReference type="Proteomes" id="UP000012174"/>
    </source>
</evidence>
<evidence type="ECO:0000256" key="2">
    <source>
        <dbReference type="SAM" id="SignalP"/>
    </source>
</evidence>
<feature type="signal peptide" evidence="2">
    <location>
        <begin position="1"/>
        <end position="20"/>
    </location>
</feature>
<evidence type="ECO:0000313" key="4">
    <source>
        <dbReference type="EMBL" id="EMR71865.1"/>
    </source>
</evidence>
<keyword evidence="1 2" id="KW-0732">Signal</keyword>
<accession>M7TYU5</accession>
<feature type="chain" id="PRO_5004086129" description="Yeast cell wall synthesis Kre9/Knh1-like N-terminal domain-containing protein" evidence="2">
    <location>
        <begin position="21"/>
        <end position="133"/>
    </location>
</feature>
<dbReference type="AlphaFoldDB" id="M7TYU5"/>
<name>M7TYU5_EUTLA</name>
<feature type="domain" description="Yeast cell wall synthesis Kre9/Knh1-like N-terminal" evidence="3">
    <location>
        <begin position="27"/>
        <end position="92"/>
    </location>
</feature>
<protein>
    <recommendedName>
        <fullName evidence="3">Yeast cell wall synthesis Kre9/Knh1-like N-terminal domain-containing protein</fullName>
    </recommendedName>
</protein>
<gene>
    <name evidence="4" type="ORF">UCREL1_1082</name>
</gene>
<dbReference type="Pfam" id="PF10342">
    <property type="entry name" value="Kre9_KNH"/>
    <property type="match status" value="1"/>
</dbReference>
<sequence length="133" mass="14515">MQISSLSAAVVLAASTLVAGELHFTNPVKDASISIGSPFNITWTSDVDSKLEVILVGGFDEDSLEQCGVIADGINNSGRLQWDVAASKPHDGLSWYCQAWEEKNPAKQPMFAVDIHTITDMHQFRSPIFRIPN</sequence>